<dbReference type="GO" id="GO:0005524">
    <property type="term" value="F:ATP binding"/>
    <property type="evidence" value="ECO:0007669"/>
    <property type="project" value="UniProtKB-KW"/>
</dbReference>
<reference evidence="6 7" key="1">
    <citation type="submission" date="2015-02" db="EMBL/GenBank/DDBJ databases">
        <title>Genome sequene of Rhodovulum sulfidophilum DSM 2351.</title>
        <authorList>
            <person name="Nagao N."/>
        </authorList>
    </citation>
    <scope>NUCLEOTIDE SEQUENCE [LARGE SCALE GENOMIC DNA]</scope>
    <source>
        <strain evidence="6 7">DSM 2351</strain>
    </source>
</reference>
<accession>A0A0D6B1X7</accession>
<sequence length="260" mass="28068">MSPLLDARDLAKTYPGPRRIRALAGVSLTIAPGETLGLIGPSGCGKSTLARVLTRLTEPDAGEIRFDGRDWRALRGRALRQARGAMQMVFQDPAAAFHPRATVAGALSEPLRLHRIAALPDWPDHVAWLLTEVGLSPDLARRPVAALSGGQRQRVAIARAIAPRPKLVLLDEAVSALDASLRFHVLELLARLQRERGLAYLFVSHDLAVARALSHRIAVMEAGRIVETGPTEALLAAPRSEILRRLIAAVPEIPAEKALP</sequence>
<dbReference type="EMBL" id="AP014800">
    <property type="protein sequence ID" value="BAQ68875.1"/>
    <property type="molecule type" value="Genomic_DNA"/>
</dbReference>
<name>A0A0D6B1X7_RHOSU</name>
<protein>
    <submittedName>
        <fullName evidence="6">Peptide/nickel transport system, ATP-binding protein</fullName>
    </submittedName>
</protein>
<dbReference type="Pfam" id="PF00005">
    <property type="entry name" value="ABC_tran"/>
    <property type="match status" value="1"/>
</dbReference>
<dbReference type="PROSITE" id="PS50893">
    <property type="entry name" value="ABC_TRANSPORTER_2"/>
    <property type="match status" value="1"/>
</dbReference>
<dbReference type="GO" id="GO:0055085">
    <property type="term" value="P:transmembrane transport"/>
    <property type="evidence" value="ECO:0007669"/>
    <property type="project" value="UniProtKB-ARBA"/>
</dbReference>
<organism evidence="6 7">
    <name type="scientific">Rhodovulum sulfidophilum</name>
    <name type="common">Rhodobacter sulfidophilus</name>
    <dbReference type="NCBI Taxonomy" id="35806"/>
    <lineage>
        <taxon>Bacteria</taxon>
        <taxon>Pseudomonadati</taxon>
        <taxon>Pseudomonadota</taxon>
        <taxon>Alphaproteobacteria</taxon>
        <taxon>Rhodobacterales</taxon>
        <taxon>Paracoccaceae</taxon>
        <taxon>Rhodovulum</taxon>
    </lineage>
</organism>
<dbReference type="PROSITE" id="PS00211">
    <property type="entry name" value="ABC_TRANSPORTER_1"/>
    <property type="match status" value="1"/>
</dbReference>
<dbReference type="InterPro" id="IPR017871">
    <property type="entry name" value="ABC_transporter-like_CS"/>
</dbReference>
<evidence type="ECO:0000256" key="2">
    <source>
        <dbReference type="ARBA" id="ARBA00022448"/>
    </source>
</evidence>
<dbReference type="SUPFAM" id="SSF52540">
    <property type="entry name" value="P-loop containing nucleoside triphosphate hydrolases"/>
    <property type="match status" value="1"/>
</dbReference>
<comment type="similarity">
    <text evidence="1">Belongs to the ABC transporter superfamily.</text>
</comment>
<dbReference type="GO" id="GO:0016887">
    <property type="term" value="F:ATP hydrolysis activity"/>
    <property type="evidence" value="ECO:0007669"/>
    <property type="project" value="InterPro"/>
</dbReference>
<dbReference type="InterPro" id="IPR027417">
    <property type="entry name" value="P-loop_NTPase"/>
</dbReference>
<feature type="domain" description="ABC transporter" evidence="5">
    <location>
        <begin position="5"/>
        <end position="247"/>
    </location>
</feature>
<proteinExistence type="inferred from homology"/>
<dbReference type="InterPro" id="IPR003593">
    <property type="entry name" value="AAA+_ATPase"/>
</dbReference>
<gene>
    <name evidence="6" type="ORF">NHU_01720</name>
</gene>
<evidence type="ECO:0000259" key="5">
    <source>
        <dbReference type="PROSITE" id="PS50893"/>
    </source>
</evidence>
<dbReference type="KEGG" id="rsu:NHU_01720"/>
<dbReference type="Gene3D" id="3.40.50.300">
    <property type="entry name" value="P-loop containing nucleotide triphosphate hydrolases"/>
    <property type="match status" value="1"/>
</dbReference>
<dbReference type="PANTHER" id="PTHR43776">
    <property type="entry name" value="TRANSPORT ATP-BINDING PROTEIN"/>
    <property type="match status" value="1"/>
</dbReference>
<dbReference type="InterPro" id="IPR003439">
    <property type="entry name" value="ABC_transporter-like_ATP-bd"/>
</dbReference>
<dbReference type="eggNOG" id="COG4608">
    <property type="taxonomic scope" value="Bacteria"/>
</dbReference>
<dbReference type="SMART" id="SM00382">
    <property type="entry name" value="AAA"/>
    <property type="match status" value="1"/>
</dbReference>
<evidence type="ECO:0000313" key="6">
    <source>
        <dbReference type="EMBL" id="BAQ68875.1"/>
    </source>
</evidence>
<evidence type="ECO:0000256" key="3">
    <source>
        <dbReference type="ARBA" id="ARBA00022741"/>
    </source>
</evidence>
<keyword evidence="4 6" id="KW-0067">ATP-binding</keyword>
<dbReference type="CDD" id="cd03257">
    <property type="entry name" value="ABC_NikE_OppD_transporters"/>
    <property type="match status" value="1"/>
</dbReference>
<evidence type="ECO:0000256" key="1">
    <source>
        <dbReference type="ARBA" id="ARBA00005417"/>
    </source>
</evidence>
<evidence type="ECO:0000313" key="7">
    <source>
        <dbReference type="Proteomes" id="UP000064912"/>
    </source>
</evidence>
<keyword evidence="2" id="KW-0813">Transport</keyword>
<dbReference type="Proteomes" id="UP000064912">
    <property type="component" value="Chromosome"/>
</dbReference>
<evidence type="ECO:0000256" key="4">
    <source>
        <dbReference type="ARBA" id="ARBA00022840"/>
    </source>
</evidence>
<keyword evidence="3" id="KW-0547">Nucleotide-binding</keyword>
<dbReference type="InterPro" id="IPR050319">
    <property type="entry name" value="ABC_transp_ATP-bind"/>
</dbReference>
<dbReference type="PATRIC" id="fig|35806.4.peg.1772"/>
<dbReference type="PANTHER" id="PTHR43776:SF7">
    <property type="entry name" value="D,D-DIPEPTIDE TRANSPORT ATP-BINDING PROTEIN DDPF-RELATED"/>
    <property type="match status" value="1"/>
</dbReference>
<dbReference type="AlphaFoldDB" id="A0A0D6B1X7"/>